<sequence>MSAPRPRLRFPATDSAATQILGRRPVQPTKGLETYAVQRQAERQKRDRNTATRASNREKASRASGDVPSRGQPSVVPRTPLQSLGNPALFFGNTSQTALPQPPLDPALEPPVFSPFMGSTITSTNPQATYTHFSFGSTPHGPAPGALHSPPSPLGINSQQSTLSTQAGLNTAAYFLSSQAQLPPSPPTQALDGHDLYTFGTSGSENPPNEDGESYQEQPWNLPPDDDEPDNNAHTSGIGSLNTTVHDVELPRRNRKRAAKEVEPDTNTSDSDLEQSSAHAKSAPRRHRRRRNRKQRKRGIMNVAAHRQQLVKAAYEHVNRYITTVHPFPTASPSGDADADDDQIENLILDAWDYACRKLGLDPEMVEDPMDKEKEPIRARISQMRGVFMSAADAAVRKTYGFKEIDEVTPEDGQTQEEAEEAVKIANRELVTQLEDNYTQREPTGEADAAAICTHPSMLSILKTTCFAKRGKNSRAHYFEDKDGIPLEILPLPTLALIMDAIACAISRWETGEHDVESKKFSADAYGGDHHAETMAWLKLWVAEFADPEVNAVNVAENVRRDLLRNARGSVKAPAKAPPAKKQRLSTAVFSRAAAGPSAQV</sequence>
<evidence type="ECO:0000313" key="3">
    <source>
        <dbReference type="EMBL" id="KAJ7204445.1"/>
    </source>
</evidence>
<feature type="domain" description="DUF6532" evidence="2">
    <location>
        <begin position="314"/>
        <end position="528"/>
    </location>
</feature>
<dbReference type="InterPro" id="IPR045341">
    <property type="entry name" value="DUF6532"/>
</dbReference>
<name>A0AAD6VAX5_9AGAR</name>
<gene>
    <name evidence="3" type="ORF">GGX14DRAFT_569555</name>
</gene>
<protein>
    <recommendedName>
        <fullName evidence="2">DUF6532 domain-containing protein</fullName>
    </recommendedName>
</protein>
<evidence type="ECO:0000259" key="2">
    <source>
        <dbReference type="Pfam" id="PF20149"/>
    </source>
</evidence>
<feature type="region of interest" description="Disordered" evidence="1">
    <location>
        <begin position="1"/>
        <end position="107"/>
    </location>
</feature>
<reference evidence="3" key="1">
    <citation type="submission" date="2023-03" db="EMBL/GenBank/DDBJ databases">
        <title>Massive genome expansion in bonnet fungi (Mycena s.s.) driven by repeated elements and novel gene families across ecological guilds.</title>
        <authorList>
            <consortium name="Lawrence Berkeley National Laboratory"/>
            <person name="Harder C.B."/>
            <person name="Miyauchi S."/>
            <person name="Viragh M."/>
            <person name="Kuo A."/>
            <person name="Thoen E."/>
            <person name="Andreopoulos B."/>
            <person name="Lu D."/>
            <person name="Skrede I."/>
            <person name="Drula E."/>
            <person name="Henrissat B."/>
            <person name="Morin E."/>
            <person name="Kohler A."/>
            <person name="Barry K."/>
            <person name="LaButti K."/>
            <person name="Morin E."/>
            <person name="Salamov A."/>
            <person name="Lipzen A."/>
            <person name="Mereny Z."/>
            <person name="Hegedus B."/>
            <person name="Baldrian P."/>
            <person name="Stursova M."/>
            <person name="Weitz H."/>
            <person name="Taylor A."/>
            <person name="Grigoriev I.V."/>
            <person name="Nagy L.G."/>
            <person name="Martin F."/>
            <person name="Kauserud H."/>
        </authorList>
    </citation>
    <scope>NUCLEOTIDE SEQUENCE</scope>
    <source>
        <strain evidence="3">9144</strain>
    </source>
</reference>
<feature type="compositionally biased region" description="Basic residues" evidence="1">
    <location>
        <begin position="282"/>
        <end position="299"/>
    </location>
</feature>
<accession>A0AAD6VAX5</accession>
<keyword evidence="4" id="KW-1185">Reference proteome</keyword>
<dbReference type="Pfam" id="PF20149">
    <property type="entry name" value="DUF6532"/>
    <property type="match status" value="1"/>
</dbReference>
<dbReference type="EMBL" id="JARJCW010000047">
    <property type="protein sequence ID" value="KAJ7204445.1"/>
    <property type="molecule type" value="Genomic_DNA"/>
</dbReference>
<feature type="region of interest" description="Disordered" evidence="1">
    <location>
        <begin position="179"/>
        <end position="300"/>
    </location>
</feature>
<feature type="region of interest" description="Disordered" evidence="1">
    <location>
        <begin position="135"/>
        <end position="162"/>
    </location>
</feature>
<feature type="compositionally biased region" description="Basic and acidic residues" evidence="1">
    <location>
        <begin position="40"/>
        <end position="61"/>
    </location>
</feature>
<dbReference type="Proteomes" id="UP001219525">
    <property type="component" value="Unassembled WGS sequence"/>
</dbReference>
<feature type="compositionally biased region" description="Polar residues" evidence="1">
    <location>
        <begin position="265"/>
        <end position="279"/>
    </location>
</feature>
<feature type="compositionally biased region" description="Polar residues" evidence="1">
    <location>
        <begin position="233"/>
        <end position="245"/>
    </location>
</feature>
<comment type="caution">
    <text evidence="3">The sequence shown here is derived from an EMBL/GenBank/DDBJ whole genome shotgun (WGS) entry which is preliminary data.</text>
</comment>
<evidence type="ECO:0000313" key="4">
    <source>
        <dbReference type="Proteomes" id="UP001219525"/>
    </source>
</evidence>
<proteinExistence type="predicted"/>
<dbReference type="AlphaFoldDB" id="A0AAD6VAX5"/>
<organism evidence="3 4">
    <name type="scientific">Mycena pura</name>
    <dbReference type="NCBI Taxonomy" id="153505"/>
    <lineage>
        <taxon>Eukaryota</taxon>
        <taxon>Fungi</taxon>
        <taxon>Dikarya</taxon>
        <taxon>Basidiomycota</taxon>
        <taxon>Agaricomycotina</taxon>
        <taxon>Agaricomycetes</taxon>
        <taxon>Agaricomycetidae</taxon>
        <taxon>Agaricales</taxon>
        <taxon>Marasmiineae</taxon>
        <taxon>Mycenaceae</taxon>
        <taxon>Mycena</taxon>
    </lineage>
</organism>
<evidence type="ECO:0000256" key="1">
    <source>
        <dbReference type="SAM" id="MobiDB-lite"/>
    </source>
</evidence>